<sequence>MPTRVLVPSGVLGLGFDVKALERGIAAKPDIICIDGGSTDSGPYYLGTGTSKYARDVCKAEWRHLMQARAVADVPLVIGSCGTCGTNSAVDWMYDITVELAKELGQTLSVARLYADQSPHQIANAFDAGRVTPLMPAPDIDADDIRGFSNIVALAGAEAITAALASGADIILAGRTTDTAVISALPIENGDHAGAAWHGAKIAECGAFCSTNPGSGVILVEFDESGFTVEAMAKDAICTPHSVSAHMLYENVDPYILYEPGGHLDVTGATYTAESNRRVRVEGSAWIPSDTYTVKLEAAKIAGYQTTMMAIIRDAHYVKNSSVWIERLTRFLHDKIADCTDLGSDDYSLEFRLIGVNAALGVLENRQPSADAMPVEVGVLLIITATDQMIATDLSKLINPFLLHYPLSEQEDLPTFAFPYSPAHSDRGALYEFALNHVLTLDAPMDAFTLKLSQIAEVADD</sequence>
<dbReference type="RefSeq" id="WP_013046957.1">
    <property type="nucleotide sequence ID" value="NC_014010.1"/>
</dbReference>
<dbReference type="KEGG" id="apb:SAR116_2087"/>
<name>D5BND7_PUNMI</name>
<evidence type="ECO:0000313" key="3">
    <source>
        <dbReference type="Proteomes" id="UP000007460"/>
    </source>
</evidence>
<dbReference type="STRING" id="488538.SAR116_2087"/>
<dbReference type="Proteomes" id="UP000007460">
    <property type="component" value="Chromosome"/>
</dbReference>
<evidence type="ECO:0000313" key="2">
    <source>
        <dbReference type="EMBL" id="ADE40330.1"/>
    </source>
</evidence>
<organism evidence="2 3">
    <name type="scientific">Puniceispirillum marinum (strain IMCC1322)</name>
    <dbReference type="NCBI Taxonomy" id="488538"/>
    <lineage>
        <taxon>Bacteria</taxon>
        <taxon>Pseudomonadati</taxon>
        <taxon>Pseudomonadota</taxon>
        <taxon>Alphaproteobacteria</taxon>
        <taxon>Candidatus Puniceispirillales</taxon>
        <taxon>Candidatus Puniceispirillaceae</taxon>
        <taxon>Candidatus Puniceispirillum</taxon>
    </lineage>
</organism>
<dbReference type="EMBL" id="CP001751">
    <property type="protein sequence ID" value="ADE40330.1"/>
    <property type="molecule type" value="Genomic_DNA"/>
</dbReference>
<dbReference type="Pfam" id="PF07287">
    <property type="entry name" value="AtuA"/>
    <property type="match status" value="1"/>
</dbReference>
<feature type="domain" description="Acyclic terpene utilisation N-terminal" evidence="1">
    <location>
        <begin position="93"/>
        <end position="385"/>
    </location>
</feature>
<reference evidence="2 3" key="1">
    <citation type="journal article" date="2010" name="J. Bacteriol.">
        <title>Complete genome sequence of "Candidatus Puniceispirillum marinum" IMCC1322, a representative of the SAR116 clade in the Alphaproteobacteria.</title>
        <authorList>
            <person name="Oh H.M."/>
            <person name="Kwon K.K."/>
            <person name="Kang I."/>
            <person name="Kang S.G."/>
            <person name="Lee J.H."/>
            <person name="Kim S.J."/>
            <person name="Cho J.C."/>
        </authorList>
    </citation>
    <scope>NUCLEOTIDE SEQUENCE [LARGE SCALE GENOMIC DNA]</scope>
    <source>
        <strain evidence="2 3">IMCC1322</strain>
    </source>
</reference>
<gene>
    <name evidence="2" type="ordered locus">SAR116_2087</name>
</gene>
<protein>
    <recommendedName>
        <fullName evidence="1">Acyclic terpene utilisation N-terminal domain-containing protein</fullName>
    </recommendedName>
</protein>
<accession>D5BND7</accession>
<dbReference type="OrthoDB" id="9763456at2"/>
<dbReference type="HOGENOM" id="CLU_028036_0_0_5"/>
<keyword evidence="3" id="KW-1185">Reference proteome</keyword>
<proteinExistence type="predicted"/>
<evidence type="ECO:0000259" key="1">
    <source>
        <dbReference type="Pfam" id="PF07287"/>
    </source>
</evidence>
<dbReference type="AlphaFoldDB" id="D5BND7"/>
<dbReference type="eggNOG" id="COG1574">
    <property type="taxonomic scope" value="Bacteria"/>
</dbReference>
<dbReference type="InterPro" id="IPR010839">
    <property type="entry name" value="AtuA_N"/>
</dbReference>